<gene>
    <name evidence="1" type="ORF">DQQ10_23605</name>
</gene>
<keyword evidence="2" id="KW-1185">Reference proteome</keyword>
<dbReference type="OrthoDB" id="979136at2"/>
<sequence length="121" mass="13875">MKTIKTPSGVKRIEDSDATLSLFKLREILTDERKLIINRLESNLTSYLDFRFHTKPNSKQIDGIKNQLASLKASNLDLEKYNAVVQCFLSNENTHVNAAQFYQEIDVCIEDELNSAQLRLV</sequence>
<dbReference type="EMBL" id="QMFY01000017">
    <property type="protein sequence ID" value="RAV98510.1"/>
    <property type="molecule type" value="Genomic_DNA"/>
</dbReference>
<evidence type="ECO:0000313" key="1">
    <source>
        <dbReference type="EMBL" id="RAV98510.1"/>
    </source>
</evidence>
<evidence type="ECO:0000313" key="2">
    <source>
        <dbReference type="Proteomes" id="UP000251889"/>
    </source>
</evidence>
<proteinExistence type="predicted"/>
<reference evidence="1 2" key="1">
    <citation type="submission" date="2018-06" db="EMBL/GenBank/DDBJ databases">
        <title>Chryseolinea flavus sp. nov., a member of the phylum Bacteroidetes isolated from soil.</title>
        <authorList>
            <person name="Li Y."/>
            <person name="Wang J."/>
        </authorList>
    </citation>
    <scope>NUCLEOTIDE SEQUENCE [LARGE SCALE GENOMIC DNA]</scope>
    <source>
        <strain evidence="1 2">SDU1-6</strain>
    </source>
</reference>
<dbReference type="AlphaFoldDB" id="A0A364XY66"/>
<organism evidence="1 2">
    <name type="scientific">Pseudochryseolinea flava</name>
    <dbReference type="NCBI Taxonomy" id="2059302"/>
    <lineage>
        <taxon>Bacteria</taxon>
        <taxon>Pseudomonadati</taxon>
        <taxon>Bacteroidota</taxon>
        <taxon>Cytophagia</taxon>
        <taxon>Cytophagales</taxon>
        <taxon>Fulvivirgaceae</taxon>
        <taxon>Pseudochryseolinea</taxon>
    </lineage>
</organism>
<dbReference type="Proteomes" id="UP000251889">
    <property type="component" value="Unassembled WGS sequence"/>
</dbReference>
<accession>A0A364XY66</accession>
<protein>
    <submittedName>
        <fullName evidence="1">Uncharacterized protein</fullName>
    </submittedName>
</protein>
<name>A0A364XY66_9BACT</name>
<dbReference type="RefSeq" id="WP_112749403.1">
    <property type="nucleotide sequence ID" value="NZ_QMFY01000017.1"/>
</dbReference>
<comment type="caution">
    <text evidence="1">The sequence shown here is derived from an EMBL/GenBank/DDBJ whole genome shotgun (WGS) entry which is preliminary data.</text>
</comment>